<feature type="modified residue" description="4-aspartylphosphate" evidence="6">
    <location>
        <position position="56"/>
    </location>
</feature>
<name>A0A1C7IIP6_9FIRM</name>
<dbReference type="GO" id="GO:0003700">
    <property type="term" value="F:DNA-binding transcription factor activity"/>
    <property type="evidence" value="ECO:0007669"/>
    <property type="project" value="InterPro"/>
</dbReference>
<evidence type="ECO:0000256" key="1">
    <source>
        <dbReference type="ARBA" id="ARBA00018672"/>
    </source>
</evidence>
<dbReference type="OrthoDB" id="1973584at2"/>
<dbReference type="InterPro" id="IPR018062">
    <property type="entry name" value="HTH_AraC-typ_CS"/>
</dbReference>
<comment type="function">
    <text evidence="5">May play the central regulatory role in sporulation. It may be an element of the effector pathway responsible for the activation of sporulation genes in response to nutritional stress. Spo0A may act in concert with spo0H (a sigma factor) to control the expression of some genes that are critical to the sporulation process.</text>
</comment>
<dbReference type="PRINTS" id="PR00032">
    <property type="entry name" value="HTHARAC"/>
</dbReference>
<protein>
    <recommendedName>
        <fullName evidence="1">Stage 0 sporulation protein A homolog</fullName>
    </recommendedName>
</protein>
<dbReference type="InterPro" id="IPR020449">
    <property type="entry name" value="Tscrpt_reg_AraC-type_HTH"/>
</dbReference>
<dbReference type="InterPro" id="IPR011006">
    <property type="entry name" value="CheY-like_superfamily"/>
</dbReference>
<dbReference type="PROSITE" id="PS50110">
    <property type="entry name" value="RESPONSE_REGULATORY"/>
    <property type="match status" value="1"/>
</dbReference>
<dbReference type="PROSITE" id="PS00041">
    <property type="entry name" value="HTH_ARAC_FAMILY_1"/>
    <property type="match status" value="1"/>
</dbReference>
<evidence type="ECO:0000256" key="6">
    <source>
        <dbReference type="PROSITE-ProRule" id="PRU00169"/>
    </source>
</evidence>
<evidence type="ECO:0000313" key="10">
    <source>
        <dbReference type="Proteomes" id="UP000092574"/>
    </source>
</evidence>
<keyword evidence="6" id="KW-0597">Phosphoprotein</keyword>
<gene>
    <name evidence="9" type="ORF">A4V09_22425</name>
</gene>
<evidence type="ECO:0000313" key="9">
    <source>
        <dbReference type="EMBL" id="ANU78259.1"/>
    </source>
</evidence>
<accession>A0A1C7IIP6</accession>
<dbReference type="SMART" id="SM00342">
    <property type="entry name" value="HTH_ARAC"/>
    <property type="match status" value="1"/>
</dbReference>
<dbReference type="KEGG" id="byl:A4V09_22425"/>
<keyword evidence="10" id="KW-1185">Reference proteome</keyword>
<dbReference type="CDD" id="cd17536">
    <property type="entry name" value="REC_YesN-like"/>
    <property type="match status" value="1"/>
</dbReference>
<dbReference type="RefSeq" id="WP_065544343.1">
    <property type="nucleotide sequence ID" value="NZ_CP015405.2"/>
</dbReference>
<evidence type="ECO:0000256" key="4">
    <source>
        <dbReference type="ARBA" id="ARBA00023163"/>
    </source>
</evidence>
<dbReference type="GO" id="GO:0000160">
    <property type="term" value="P:phosphorelay signal transduction system"/>
    <property type="evidence" value="ECO:0007669"/>
    <property type="project" value="InterPro"/>
</dbReference>
<dbReference type="AlphaFoldDB" id="A0A1C7IIP6"/>
<evidence type="ECO:0000259" key="7">
    <source>
        <dbReference type="PROSITE" id="PS01124"/>
    </source>
</evidence>
<evidence type="ECO:0000256" key="5">
    <source>
        <dbReference type="ARBA" id="ARBA00024867"/>
    </source>
</evidence>
<evidence type="ECO:0000259" key="8">
    <source>
        <dbReference type="PROSITE" id="PS50110"/>
    </source>
</evidence>
<dbReference type="SUPFAM" id="SSF52172">
    <property type="entry name" value="CheY-like"/>
    <property type="match status" value="1"/>
</dbReference>
<dbReference type="PANTHER" id="PTHR43280">
    <property type="entry name" value="ARAC-FAMILY TRANSCRIPTIONAL REGULATOR"/>
    <property type="match status" value="1"/>
</dbReference>
<feature type="domain" description="Response regulatory" evidence="8">
    <location>
        <begin position="3"/>
        <end position="121"/>
    </location>
</feature>
<keyword evidence="3 9" id="KW-0238">DNA-binding</keyword>
<dbReference type="Proteomes" id="UP000092574">
    <property type="component" value="Chromosome"/>
</dbReference>
<dbReference type="SUPFAM" id="SSF46689">
    <property type="entry name" value="Homeodomain-like"/>
    <property type="match status" value="2"/>
</dbReference>
<keyword evidence="4" id="KW-0804">Transcription</keyword>
<dbReference type="InterPro" id="IPR018060">
    <property type="entry name" value="HTH_AraC"/>
</dbReference>
<dbReference type="Gene3D" id="1.10.10.60">
    <property type="entry name" value="Homeodomain-like"/>
    <property type="match status" value="2"/>
</dbReference>
<dbReference type="PANTHER" id="PTHR43280:SF28">
    <property type="entry name" value="HTH-TYPE TRANSCRIPTIONAL ACTIVATOR RHAS"/>
    <property type="match status" value="1"/>
</dbReference>
<organism evidence="9 10">
    <name type="scientific">Blautia pseudococcoides</name>
    <dbReference type="NCBI Taxonomy" id="1796616"/>
    <lineage>
        <taxon>Bacteria</taxon>
        <taxon>Bacillati</taxon>
        <taxon>Bacillota</taxon>
        <taxon>Clostridia</taxon>
        <taxon>Lachnospirales</taxon>
        <taxon>Lachnospiraceae</taxon>
        <taxon>Blautia</taxon>
    </lineage>
</organism>
<evidence type="ECO:0000256" key="2">
    <source>
        <dbReference type="ARBA" id="ARBA00023015"/>
    </source>
</evidence>
<dbReference type="STRING" id="1796616.A4V09_22425"/>
<dbReference type="GO" id="GO:0043565">
    <property type="term" value="F:sequence-specific DNA binding"/>
    <property type="evidence" value="ECO:0007669"/>
    <property type="project" value="InterPro"/>
</dbReference>
<sequence>MYNILIVDDEYYICEGLHNKIRLLNFPEAGQIRTCLSGEDALEICHTYKPQIVFTDIKMNGMDGISLIHALSKKLHPVQFIVLSGYDDFDYVRGAFQNGAMDYLLKPILNDSLAKVLAKAFSAFQSYPHVPHKFRENLFHLSENLLQKLTQLPANGTPSASFLTGLANEGIEDNCCIAILAFRSPQTYEAMNHKINAVYDTISHVLCNTLSQFEIVIICAAESYEPLKNLLLGTIDANKDSCVGCLMSPSDISGIARLFQRAQEYICLRLPLGYGHLFTDMTPMAKQGIPQKLKHMMNQFIQTPSLIANSAQRITFINKIEELTIPDLNIFYHYFNEVLGAALSTLNYFELSQRCPPLSSFSDYESLENYLYNKLSRYSQQISQHPESSNSLDMVKNYVDTHYMEELTLSALADRFFMSYSYLSKSFHKTFHMPFQEYLRMVRMEHALEFLKNPNLSIQQIAANVGYENAFNFSRAFKSQYGVSPNHFRNNS</sequence>
<dbReference type="SMART" id="SM00448">
    <property type="entry name" value="REC"/>
    <property type="match status" value="1"/>
</dbReference>
<evidence type="ECO:0000256" key="3">
    <source>
        <dbReference type="ARBA" id="ARBA00023125"/>
    </source>
</evidence>
<reference evidence="9" key="1">
    <citation type="submission" date="2017-04" db="EMBL/GenBank/DDBJ databases">
        <title>Complete Genome Sequences of Twelve Strains of a Stable Defined Moderately Diverse Mouse Microbiota 2 (sDMDMm2).</title>
        <authorList>
            <person name="Uchimura Y."/>
            <person name="Wyss M."/>
            <person name="Brugiroux S."/>
            <person name="Limenitakis J.P."/>
            <person name="Stecher B."/>
            <person name="McCoy K.D."/>
            <person name="Macpherson A.J."/>
        </authorList>
    </citation>
    <scope>NUCLEOTIDE SEQUENCE</scope>
    <source>
        <strain evidence="9">YL58</strain>
    </source>
</reference>
<dbReference type="PROSITE" id="PS01124">
    <property type="entry name" value="HTH_ARAC_FAMILY_2"/>
    <property type="match status" value="1"/>
</dbReference>
<dbReference type="InterPro" id="IPR001789">
    <property type="entry name" value="Sig_transdc_resp-reg_receiver"/>
</dbReference>
<keyword evidence="2" id="KW-0805">Transcription regulation</keyword>
<proteinExistence type="predicted"/>
<dbReference type="EMBL" id="CP015405">
    <property type="protein sequence ID" value="ANU78259.1"/>
    <property type="molecule type" value="Genomic_DNA"/>
</dbReference>
<dbReference type="Pfam" id="PF00072">
    <property type="entry name" value="Response_reg"/>
    <property type="match status" value="1"/>
</dbReference>
<dbReference type="Gene3D" id="3.40.50.2300">
    <property type="match status" value="1"/>
</dbReference>
<feature type="domain" description="HTH araC/xylS-type" evidence="7">
    <location>
        <begin position="393"/>
        <end position="491"/>
    </location>
</feature>
<dbReference type="InterPro" id="IPR009057">
    <property type="entry name" value="Homeodomain-like_sf"/>
</dbReference>
<dbReference type="Pfam" id="PF12833">
    <property type="entry name" value="HTH_18"/>
    <property type="match status" value="1"/>
</dbReference>